<dbReference type="RefSeq" id="WP_271911678.1">
    <property type="nucleotide sequence ID" value="NZ_CP116613.1"/>
</dbReference>
<proteinExistence type="predicted"/>
<dbReference type="Pfam" id="PF18733">
    <property type="entry name" value="HEPN_LA2681"/>
    <property type="match status" value="1"/>
</dbReference>
<protein>
    <submittedName>
        <fullName evidence="3">LA2681 family HEPN domain-containing protein</fullName>
    </submittedName>
</protein>
<evidence type="ECO:0000313" key="4">
    <source>
        <dbReference type="Proteomes" id="UP001179540"/>
    </source>
</evidence>
<accession>A0AAE9X4Z1</accession>
<feature type="repeat" description="TPR" evidence="1">
    <location>
        <begin position="123"/>
        <end position="156"/>
    </location>
</feature>
<sequence>MTETLRESQVTEISDKLRVYSQLIEEVKIGQVDVSELDSMTDTIERWLLEGQLNTFDKLMSYYVLGHAYCTKKCQLYAPSEAMYNNHIAMKEIYYYRMTLFVVNGIMQKKLHSLFFTALRCAYQAYVHLGNVYDHIGRHQDALHSYSLARTLMPNDYMWKFNIGFSLGNMYGYYEIRTQPFVIEKAKEFLKPFLDKPETSHSALEVYKKIERLNTPFKVIDENYVYNETEKDMYSMWVNDHCLRLNAYNDVNSHSKLAQEDNLYCESIFTPKGQEKSSFRLISMLNEIKQGYVSARYMLYEYFQKSGSCHFSDENVILLDNYQYSNYSYNVELAKAAFRSLYSLLDKIAFALNDYLSLGIKGENISFNSFWYSDKKKRTLRPEILSYTEVISLAGLLFIRNDIYGGSDSFLQAEETKSLQMVRNAMEHRSIQIIDQGVMEDKSTVLYISREDFEEVSMNLIRTVRQAIFCFVNAISHISYDKILEAKEHGLVMSQYYDDVPDCEKV</sequence>
<dbReference type="SUPFAM" id="SSF48452">
    <property type="entry name" value="TPR-like"/>
    <property type="match status" value="1"/>
</dbReference>
<evidence type="ECO:0000256" key="1">
    <source>
        <dbReference type="PROSITE-ProRule" id="PRU00339"/>
    </source>
</evidence>
<dbReference type="Proteomes" id="UP001179540">
    <property type="component" value="Chromosome"/>
</dbReference>
<dbReference type="PROSITE" id="PS50005">
    <property type="entry name" value="TPR"/>
    <property type="match status" value="1"/>
</dbReference>
<dbReference type="EMBL" id="CP116613">
    <property type="protein sequence ID" value="WCF98023.1"/>
    <property type="molecule type" value="Genomic_DNA"/>
</dbReference>
<reference evidence="3" key="1">
    <citation type="submission" date="2023-01" db="EMBL/GenBank/DDBJ databases">
        <title>Phages are important unrecognized players in the ecology of the oral pathogen Porphyromonas gingivalis.</title>
        <authorList>
            <person name="Matrishin C.B."/>
            <person name="Kauffman K.M."/>
        </authorList>
    </citation>
    <scope>NUCLEOTIDE SEQUENCE</scope>
    <source>
        <strain evidence="3">HG1691old</strain>
    </source>
</reference>
<organism evidence="3 4">
    <name type="scientific">Porphyromonas gingivalis</name>
    <name type="common">Bacteroides gingivalis</name>
    <dbReference type="NCBI Taxonomy" id="837"/>
    <lineage>
        <taxon>Bacteria</taxon>
        <taxon>Pseudomonadati</taxon>
        <taxon>Bacteroidota</taxon>
        <taxon>Bacteroidia</taxon>
        <taxon>Bacteroidales</taxon>
        <taxon>Porphyromonadaceae</taxon>
        <taxon>Porphyromonas</taxon>
    </lineage>
</organism>
<name>A0AAE9X4Z1_PORGN</name>
<dbReference type="Gene3D" id="1.25.40.10">
    <property type="entry name" value="Tetratricopeptide repeat domain"/>
    <property type="match status" value="1"/>
</dbReference>
<dbReference type="InterPro" id="IPR019734">
    <property type="entry name" value="TPR_rpt"/>
</dbReference>
<dbReference type="InterPro" id="IPR011990">
    <property type="entry name" value="TPR-like_helical_dom_sf"/>
</dbReference>
<feature type="domain" description="LA2681-like HEPN" evidence="2">
    <location>
        <begin position="278"/>
        <end position="476"/>
    </location>
</feature>
<dbReference type="SMART" id="SM00028">
    <property type="entry name" value="TPR"/>
    <property type="match status" value="1"/>
</dbReference>
<gene>
    <name evidence="3" type="ORF">NY149_05675</name>
</gene>
<evidence type="ECO:0000259" key="2">
    <source>
        <dbReference type="Pfam" id="PF18733"/>
    </source>
</evidence>
<keyword evidence="1" id="KW-0802">TPR repeat</keyword>
<dbReference type="AlphaFoldDB" id="A0AAE9X4Z1"/>
<evidence type="ECO:0000313" key="3">
    <source>
        <dbReference type="EMBL" id="WCF98023.1"/>
    </source>
</evidence>
<dbReference type="InterPro" id="IPR040826">
    <property type="entry name" value="HEPN_LA2681"/>
</dbReference>